<dbReference type="InterPro" id="IPR010978">
    <property type="entry name" value="tRNA-bd_arm"/>
</dbReference>
<keyword evidence="5 10" id="KW-0067">ATP-binding</keyword>
<dbReference type="SUPFAM" id="SSF46589">
    <property type="entry name" value="tRNA-binding arm"/>
    <property type="match status" value="1"/>
</dbReference>
<evidence type="ECO:0000313" key="14">
    <source>
        <dbReference type="Proteomes" id="UP000232323"/>
    </source>
</evidence>
<dbReference type="EMBL" id="BEGY01000089">
    <property type="protein sequence ID" value="GAX82987.1"/>
    <property type="molecule type" value="Genomic_DNA"/>
</dbReference>
<dbReference type="PANTHER" id="PTHR11778">
    <property type="entry name" value="SERYL-TRNA SYNTHETASE"/>
    <property type="match status" value="1"/>
</dbReference>
<feature type="domain" description="Aminoacyl-transfer RNA synthetases class-II family profile" evidence="12">
    <location>
        <begin position="191"/>
        <end position="425"/>
    </location>
</feature>
<accession>A0A250XIT1</accession>
<evidence type="ECO:0000256" key="11">
    <source>
        <dbReference type="SAM" id="Coils"/>
    </source>
</evidence>
<keyword evidence="6" id="KW-0648">Protein biosynthesis</keyword>
<dbReference type="CDD" id="cd00770">
    <property type="entry name" value="SerRS_core"/>
    <property type="match status" value="1"/>
</dbReference>
<feature type="binding site" evidence="9">
    <location>
        <position position="235"/>
    </location>
    <ligand>
        <name>L-serine</name>
        <dbReference type="ChEBI" id="CHEBI:33384"/>
    </ligand>
</feature>
<evidence type="ECO:0000256" key="8">
    <source>
        <dbReference type="ARBA" id="ARBA00031113"/>
    </source>
</evidence>
<name>A0A250XIT1_9CHLO</name>
<dbReference type="InterPro" id="IPR006195">
    <property type="entry name" value="aa-tRNA-synth_II"/>
</dbReference>
<dbReference type="Proteomes" id="UP000232323">
    <property type="component" value="Unassembled WGS sequence"/>
</dbReference>
<sequence>MLDINLFRTDKGGDPEIVRESQRRRFADVTLVDQVIEIDNEWRKVRYQLDQFQKELNAISKEVGQIKKAGGNADELQEKSKETKKQMTETEELEQSIIKKRDSILANMGNIVHDSVPISQDEANNAIVKEYGERRQEEKLYNHVDLVALLGIVDLEAGQTVAGGRGYYLIGEGVLLNQALINYGLQFAYTRNYKPVHTPFFMRKEIMSECAQLSQFDEELYKVTGEGDDKYLIATSEQTLCALHRQGWFEKGDLPVKYVGYSTCFRKEVGSHGRDTLGIFRIHQFEKIEQFCITTPEGSASWEAMEEMLGNAEGFYQGLDLPYRVVNIVSGELNNAAAKKYDLEAWFPASKTYRELVSCSNCTDYQARRLDIRLRVPKGQGGEQGGNRFVHMLNSTLTATERTLCCVLENYQTPDGLRIPKVLQPFMMGMEFIPFRKMFDAKGKLVDRAPAAKAAE</sequence>
<keyword evidence="14" id="KW-1185">Reference proteome</keyword>
<dbReference type="OrthoDB" id="10264585at2759"/>
<dbReference type="FunFam" id="1.10.287.40:FF:000002">
    <property type="entry name" value="Serine--tRNA ligase, cytoplasmic"/>
    <property type="match status" value="1"/>
</dbReference>
<dbReference type="FunFam" id="3.30.930.10:FF:000026">
    <property type="entry name" value="Seryl-tRNA synthetase, cytoplasmic"/>
    <property type="match status" value="1"/>
</dbReference>
<dbReference type="EC" id="6.1.1.11" evidence="2"/>
<dbReference type="InterPro" id="IPR015866">
    <property type="entry name" value="Ser-tRNA-synth_1_N"/>
</dbReference>
<dbReference type="InterPro" id="IPR045864">
    <property type="entry name" value="aa-tRNA-synth_II/BPL/LPL"/>
</dbReference>
<dbReference type="PRINTS" id="PR00981">
    <property type="entry name" value="TRNASYNTHSER"/>
</dbReference>
<dbReference type="GO" id="GO:0005524">
    <property type="term" value="F:ATP binding"/>
    <property type="evidence" value="ECO:0007669"/>
    <property type="project" value="UniProtKB-KW"/>
</dbReference>
<dbReference type="SUPFAM" id="SSF55681">
    <property type="entry name" value="Class II aaRS and biotin synthetases"/>
    <property type="match status" value="1"/>
</dbReference>
<protein>
    <recommendedName>
        <fullName evidence="2">serine--tRNA ligase</fullName>
        <ecNumber evidence="2">6.1.1.11</ecNumber>
    </recommendedName>
    <alternativeName>
        <fullName evidence="8">Seryl-tRNA synthetase</fullName>
    </alternativeName>
</protein>
<keyword evidence="7" id="KW-0030">Aminoacyl-tRNA synthetase</keyword>
<feature type="coiled-coil region" evidence="11">
    <location>
        <begin position="49"/>
        <end position="93"/>
    </location>
</feature>
<dbReference type="Gene3D" id="1.10.287.40">
    <property type="entry name" value="Serine-tRNA synthetase, tRNA binding domain"/>
    <property type="match status" value="1"/>
</dbReference>
<keyword evidence="4" id="KW-0547">Nucleotide-binding</keyword>
<dbReference type="InterPro" id="IPR033729">
    <property type="entry name" value="SerRS_core"/>
</dbReference>
<evidence type="ECO:0000256" key="7">
    <source>
        <dbReference type="ARBA" id="ARBA00023146"/>
    </source>
</evidence>
<comment type="similarity">
    <text evidence="1">Belongs to the class-II aminoacyl-tRNA synthetase family. Type-1 seryl-tRNA synthetase subfamily.</text>
</comment>
<dbReference type="STRING" id="1157962.A0A250XIT1"/>
<reference evidence="13 14" key="1">
    <citation type="submission" date="2017-08" db="EMBL/GenBank/DDBJ databases">
        <title>Acidophilic green algal genome provides insights into adaptation to an acidic environment.</title>
        <authorList>
            <person name="Hirooka S."/>
            <person name="Hirose Y."/>
            <person name="Kanesaki Y."/>
            <person name="Higuchi S."/>
            <person name="Fujiwara T."/>
            <person name="Onuma R."/>
            <person name="Era A."/>
            <person name="Ohbayashi R."/>
            <person name="Uzuka A."/>
            <person name="Nozaki H."/>
            <person name="Yoshikawa H."/>
            <person name="Miyagishima S.Y."/>
        </authorList>
    </citation>
    <scope>NUCLEOTIDE SEQUENCE [LARGE SCALE GENOMIC DNA]</scope>
    <source>
        <strain evidence="13 14">NIES-2499</strain>
    </source>
</reference>
<evidence type="ECO:0000313" key="13">
    <source>
        <dbReference type="EMBL" id="GAX82987.1"/>
    </source>
</evidence>
<feature type="site" description="Important for serine binding" evidence="9">
    <location>
        <position position="396"/>
    </location>
</feature>
<evidence type="ECO:0000256" key="6">
    <source>
        <dbReference type="ARBA" id="ARBA00022917"/>
    </source>
</evidence>
<feature type="binding site" evidence="10">
    <location>
        <begin position="266"/>
        <end position="268"/>
    </location>
    <ligand>
        <name>ATP</name>
        <dbReference type="ChEBI" id="CHEBI:30616"/>
    </ligand>
</feature>
<dbReference type="AlphaFoldDB" id="A0A250XIT1"/>
<dbReference type="Gene3D" id="3.30.930.10">
    <property type="entry name" value="Bira Bifunctional Protein, Domain 2"/>
    <property type="match status" value="1"/>
</dbReference>
<comment type="caution">
    <text evidence="13">The sequence shown here is derived from an EMBL/GenBank/DDBJ whole genome shotgun (WGS) entry which is preliminary data.</text>
</comment>
<keyword evidence="3" id="KW-0436">Ligase</keyword>
<evidence type="ECO:0000259" key="12">
    <source>
        <dbReference type="PROSITE" id="PS50862"/>
    </source>
</evidence>
<keyword evidence="11" id="KW-0175">Coiled coil</keyword>
<dbReference type="NCBIfam" id="TIGR00414">
    <property type="entry name" value="serS"/>
    <property type="match status" value="1"/>
</dbReference>
<feature type="binding site" evidence="9">
    <location>
        <position position="394"/>
    </location>
    <ligand>
        <name>L-serine</name>
        <dbReference type="ChEBI" id="CHEBI:33384"/>
    </ligand>
</feature>
<proteinExistence type="inferred from homology"/>
<feature type="binding site" evidence="10">
    <location>
        <begin position="355"/>
        <end position="358"/>
    </location>
    <ligand>
        <name>ATP</name>
        <dbReference type="ChEBI" id="CHEBI:30616"/>
    </ligand>
</feature>
<dbReference type="InterPro" id="IPR002317">
    <property type="entry name" value="Ser-tRNA-ligase_type_1"/>
</dbReference>
<evidence type="ECO:0000256" key="9">
    <source>
        <dbReference type="PIRSR" id="PIRSR001529-1"/>
    </source>
</evidence>
<dbReference type="InterPro" id="IPR042103">
    <property type="entry name" value="SerRS_1_N_sf"/>
</dbReference>
<evidence type="ECO:0000256" key="3">
    <source>
        <dbReference type="ARBA" id="ARBA00022598"/>
    </source>
</evidence>
<feature type="binding site" evidence="9">
    <location>
        <position position="289"/>
    </location>
    <ligand>
        <name>L-serine</name>
        <dbReference type="ChEBI" id="CHEBI:33384"/>
    </ligand>
</feature>
<dbReference type="PIRSF" id="PIRSF001529">
    <property type="entry name" value="Ser-tRNA-synth_IIa"/>
    <property type="match status" value="1"/>
</dbReference>
<evidence type="ECO:0000256" key="5">
    <source>
        <dbReference type="ARBA" id="ARBA00022840"/>
    </source>
</evidence>
<dbReference type="InterPro" id="IPR002314">
    <property type="entry name" value="aa-tRNA-synt_IIb"/>
</dbReference>
<evidence type="ECO:0000256" key="10">
    <source>
        <dbReference type="PIRSR" id="PIRSR001529-2"/>
    </source>
</evidence>
<organism evidence="13 14">
    <name type="scientific">Chlamydomonas eustigma</name>
    <dbReference type="NCBI Taxonomy" id="1157962"/>
    <lineage>
        <taxon>Eukaryota</taxon>
        <taxon>Viridiplantae</taxon>
        <taxon>Chlorophyta</taxon>
        <taxon>core chlorophytes</taxon>
        <taxon>Chlorophyceae</taxon>
        <taxon>CS clade</taxon>
        <taxon>Chlamydomonadales</taxon>
        <taxon>Chlamydomonadaceae</taxon>
        <taxon>Chlamydomonas</taxon>
    </lineage>
</organism>
<dbReference type="Pfam" id="PF02403">
    <property type="entry name" value="Seryl_tRNA_N"/>
    <property type="match status" value="1"/>
</dbReference>
<evidence type="ECO:0000256" key="1">
    <source>
        <dbReference type="ARBA" id="ARBA00010728"/>
    </source>
</evidence>
<gene>
    <name evidence="13" type="ORF">CEUSTIGMA_g10414.t1</name>
</gene>
<evidence type="ECO:0000256" key="2">
    <source>
        <dbReference type="ARBA" id="ARBA00012840"/>
    </source>
</evidence>
<evidence type="ECO:0000256" key="4">
    <source>
        <dbReference type="ARBA" id="ARBA00022741"/>
    </source>
</evidence>
<dbReference type="GO" id="GO:0004828">
    <property type="term" value="F:serine-tRNA ligase activity"/>
    <property type="evidence" value="ECO:0007669"/>
    <property type="project" value="UniProtKB-EC"/>
</dbReference>
<dbReference type="Pfam" id="PF00587">
    <property type="entry name" value="tRNA-synt_2b"/>
    <property type="match status" value="1"/>
</dbReference>
<feature type="binding site" evidence="9">
    <location>
        <position position="266"/>
    </location>
    <ligand>
        <name>L-serine</name>
        <dbReference type="ChEBI" id="CHEBI:33384"/>
    </ligand>
</feature>
<dbReference type="GO" id="GO:0006434">
    <property type="term" value="P:seryl-tRNA aminoacylation"/>
    <property type="evidence" value="ECO:0007669"/>
    <property type="project" value="InterPro"/>
</dbReference>
<dbReference type="PROSITE" id="PS50862">
    <property type="entry name" value="AA_TRNA_LIGASE_II"/>
    <property type="match status" value="1"/>
</dbReference>